<dbReference type="OrthoDB" id="2356532at2"/>
<sequence>MLSATLFFSPSKNVGSTLKELGFLFVKNEYNYYLKDKKLIEATIDSSNCSLKLLFSSGLNLEEYTMIHTIILCIMKKMNAKIDDNDSLLGYTSNGEGAHIVSNWQNWYGFLQDAKLSSLEGKKVRVMDENDKELASGMFVGYKADELTSSIIECTLITLFGERTYKGNKLSIQPTNEW</sequence>
<organism evidence="1 2">
    <name type="scientific">Metabacillus litoralis</name>
    <dbReference type="NCBI Taxonomy" id="152268"/>
    <lineage>
        <taxon>Bacteria</taxon>
        <taxon>Bacillati</taxon>
        <taxon>Bacillota</taxon>
        <taxon>Bacilli</taxon>
        <taxon>Bacillales</taxon>
        <taxon>Bacillaceae</taxon>
        <taxon>Metabacillus</taxon>
    </lineage>
</organism>
<dbReference type="AlphaFoldDB" id="A0A179T5I4"/>
<proteinExistence type="predicted"/>
<reference evidence="2" key="1">
    <citation type="submission" date="2016-04" db="EMBL/GenBank/DDBJ databases">
        <authorList>
            <person name="Lyu Z."/>
            <person name="Lyu W."/>
        </authorList>
    </citation>
    <scope>NUCLEOTIDE SEQUENCE [LARGE SCALE GENOMIC DNA]</scope>
    <source>
        <strain evidence="2">C44</strain>
    </source>
</reference>
<dbReference type="RefSeq" id="WP_066327234.1">
    <property type="nucleotide sequence ID" value="NZ_LWSG01000003.1"/>
</dbReference>
<gene>
    <name evidence="1" type="ORF">A6K24_15810</name>
</gene>
<protein>
    <submittedName>
        <fullName evidence="1">Uncharacterized protein</fullName>
    </submittedName>
</protein>
<comment type="caution">
    <text evidence="1">The sequence shown here is derived from an EMBL/GenBank/DDBJ whole genome shotgun (WGS) entry which is preliminary data.</text>
</comment>
<dbReference type="EMBL" id="LWSG01000003">
    <property type="protein sequence ID" value="OAS88518.1"/>
    <property type="molecule type" value="Genomic_DNA"/>
</dbReference>
<evidence type="ECO:0000313" key="1">
    <source>
        <dbReference type="EMBL" id="OAS88518.1"/>
    </source>
</evidence>
<name>A0A179T5I4_9BACI</name>
<dbReference type="Proteomes" id="UP000078534">
    <property type="component" value="Unassembled WGS sequence"/>
</dbReference>
<accession>A0A179T5I4</accession>
<evidence type="ECO:0000313" key="2">
    <source>
        <dbReference type="Proteomes" id="UP000078534"/>
    </source>
</evidence>
<keyword evidence="2" id="KW-1185">Reference proteome</keyword>